<evidence type="ECO:0000313" key="1">
    <source>
        <dbReference type="EMBL" id="KAG5535178.1"/>
    </source>
</evidence>
<name>A0AAV6J3H0_9ERIC</name>
<comment type="caution">
    <text evidence="1">The sequence shown here is derived from an EMBL/GenBank/DDBJ whole genome shotgun (WGS) entry which is preliminary data.</text>
</comment>
<proteinExistence type="predicted"/>
<dbReference type="AlphaFoldDB" id="A0AAV6J3H0"/>
<dbReference type="EMBL" id="JACTNZ010000008">
    <property type="protein sequence ID" value="KAG5535178.1"/>
    <property type="molecule type" value="Genomic_DNA"/>
</dbReference>
<evidence type="ECO:0000313" key="2">
    <source>
        <dbReference type="Proteomes" id="UP000823749"/>
    </source>
</evidence>
<gene>
    <name evidence="1" type="ORF">RHGRI_023084</name>
</gene>
<reference evidence="1" key="1">
    <citation type="submission" date="2020-08" db="EMBL/GenBank/DDBJ databases">
        <title>Plant Genome Project.</title>
        <authorList>
            <person name="Zhang R.-G."/>
        </authorList>
    </citation>
    <scope>NUCLEOTIDE SEQUENCE</scope>
    <source>
        <strain evidence="1">WSP0</strain>
        <tissue evidence="1">Leaf</tissue>
    </source>
</reference>
<dbReference type="Proteomes" id="UP000823749">
    <property type="component" value="Chromosome 8"/>
</dbReference>
<protein>
    <submittedName>
        <fullName evidence="1">Uncharacterized protein</fullName>
    </submittedName>
</protein>
<keyword evidence="2" id="KW-1185">Reference proteome</keyword>
<sequence>MSEHPNNLKRTEKLVAAPLGPALSSDFQSKNFMLSGPERLNKAEYLWTEREHCIFFQLYWLWNGMTINSVNFINLLGYSTGLMNCDSTNML</sequence>
<organism evidence="1 2">
    <name type="scientific">Rhododendron griersonianum</name>
    <dbReference type="NCBI Taxonomy" id="479676"/>
    <lineage>
        <taxon>Eukaryota</taxon>
        <taxon>Viridiplantae</taxon>
        <taxon>Streptophyta</taxon>
        <taxon>Embryophyta</taxon>
        <taxon>Tracheophyta</taxon>
        <taxon>Spermatophyta</taxon>
        <taxon>Magnoliopsida</taxon>
        <taxon>eudicotyledons</taxon>
        <taxon>Gunneridae</taxon>
        <taxon>Pentapetalae</taxon>
        <taxon>asterids</taxon>
        <taxon>Ericales</taxon>
        <taxon>Ericaceae</taxon>
        <taxon>Ericoideae</taxon>
        <taxon>Rhodoreae</taxon>
        <taxon>Rhododendron</taxon>
    </lineage>
</organism>
<accession>A0AAV6J3H0</accession>